<evidence type="ECO:0000256" key="5">
    <source>
        <dbReference type="ARBA" id="ARBA00022519"/>
    </source>
</evidence>
<proteinExistence type="inferred from homology"/>
<dbReference type="SUPFAM" id="SSF74653">
    <property type="entry name" value="TolA/TonB C-terminal domain"/>
    <property type="match status" value="2"/>
</dbReference>
<dbReference type="PROSITE" id="PS52015">
    <property type="entry name" value="TONB_CTD"/>
    <property type="match status" value="2"/>
</dbReference>
<dbReference type="InterPro" id="IPR008756">
    <property type="entry name" value="Peptidase_M56"/>
</dbReference>
<evidence type="ECO:0000256" key="10">
    <source>
        <dbReference type="SAM" id="Phobius"/>
    </source>
</evidence>
<name>A0ABU3L7R6_9FLAO</name>
<feature type="transmembrane region" description="Helical" evidence="10">
    <location>
        <begin position="34"/>
        <end position="51"/>
    </location>
</feature>
<reference evidence="12 13" key="1">
    <citation type="submission" date="2023-09" db="EMBL/GenBank/DDBJ databases">
        <title>Novel taxa isolated from Blanes Bay.</title>
        <authorList>
            <person name="Rey-Velasco X."/>
            <person name="Lucena T."/>
        </authorList>
    </citation>
    <scope>NUCLEOTIDE SEQUENCE [LARGE SCALE GENOMIC DNA]</scope>
    <source>
        <strain evidence="12 13">S334</strain>
    </source>
</reference>
<dbReference type="RefSeq" id="WP_314015321.1">
    <property type="nucleotide sequence ID" value="NZ_JAVTTP010000001.1"/>
</dbReference>
<evidence type="ECO:0000256" key="2">
    <source>
        <dbReference type="ARBA" id="ARBA00006555"/>
    </source>
</evidence>
<keyword evidence="3" id="KW-0813">Transport</keyword>
<feature type="domain" description="TonB C-terminal" evidence="11">
    <location>
        <begin position="413"/>
        <end position="508"/>
    </location>
</feature>
<evidence type="ECO:0000259" key="11">
    <source>
        <dbReference type="PROSITE" id="PS52015"/>
    </source>
</evidence>
<comment type="caution">
    <text evidence="12">The sequence shown here is derived from an EMBL/GenBank/DDBJ whole genome shotgun (WGS) entry which is preliminary data.</text>
</comment>
<keyword evidence="8 10" id="KW-1133">Transmembrane helix</keyword>
<sequence>MLQYILECIAFQLVFLAIYDFFLKRETFFQWNRAYLIGTYILSLLLPWIKIEAFKSAVPDGFYAYPEYLWGANDAATATVTEASGLSISWEQGLLYGGMLMAALLFGFKMLQLYRLRQKGKIHYFEDFTRIVLADSNVAFSFFKSIFLGDRIVQKEHGNIIEHELVHIRQRHTYDLLFFEGMRILGWFNPLVYVYQNRISELHEFIADAHVAKTDREEHYELLLSQVFQTQSISFINQFFKSSLIKKRIVMLTKEKSRRIWKVKYLALVPLLIGMLFYTSCDRDAFGEEHTHETITVGDIENLNLQEEKKVFTRLIDLSEQPQDWELLLKDTNTEIIFSKPLKQGSVISGPNGFPIKARMTVKSDILDEDFNLMGTKLKGISISGNGGSVPFGVVEEVPVFPGCENAADPRACFQEKMQKHISKYFRYPDDAQKQGIQGRVSVMFTIDEQGAITDIRKRGPHPLLEDETVRIIEKLPQMQPGKSKEKPVRVPFSIPITFKLQQAGFNPHSQDANYVTLQEEQISEMPGDMQRKYRNGIPFAQVENVPVFPGCEDASDPSACFQEKIQKHIADNFRYPQVAQKKNIQGRVSILFLIDAVGNITNIATRGPDASLEDEAARIISQLPKMKPGSEDGKNVNVPFAIPINFKLR</sequence>
<evidence type="ECO:0000256" key="1">
    <source>
        <dbReference type="ARBA" id="ARBA00004383"/>
    </source>
</evidence>
<keyword evidence="7" id="KW-0653">Protein transport</keyword>
<protein>
    <submittedName>
        <fullName evidence="12">M56 family metallopeptidase</fullName>
    </submittedName>
</protein>
<keyword evidence="9 10" id="KW-0472">Membrane</keyword>
<accession>A0ABU3L7R6</accession>
<feature type="transmembrane region" description="Helical" evidence="10">
    <location>
        <begin position="6"/>
        <end position="22"/>
    </location>
</feature>
<evidence type="ECO:0000256" key="8">
    <source>
        <dbReference type="ARBA" id="ARBA00022989"/>
    </source>
</evidence>
<keyword evidence="13" id="KW-1185">Reference proteome</keyword>
<dbReference type="InterPro" id="IPR051045">
    <property type="entry name" value="TonB-dependent_transducer"/>
</dbReference>
<evidence type="ECO:0000256" key="9">
    <source>
        <dbReference type="ARBA" id="ARBA00023136"/>
    </source>
</evidence>
<dbReference type="Proteomes" id="UP001250656">
    <property type="component" value="Unassembled WGS sequence"/>
</dbReference>
<dbReference type="InterPro" id="IPR037682">
    <property type="entry name" value="TonB_C"/>
</dbReference>
<evidence type="ECO:0000256" key="6">
    <source>
        <dbReference type="ARBA" id="ARBA00022692"/>
    </source>
</evidence>
<comment type="similarity">
    <text evidence="2">Belongs to the TonB family.</text>
</comment>
<keyword evidence="6 10" id="KW-0812">Transmembrane</keyword>
<dbReference type="InterPro" id="IPR006260">
    <property type="entry name" value="TonB/TolA_C"/>
</dbReference>
<keyword evidence="4" id="KW-1003">Cell membrane</keyword>
<dbReference type="PANTHER" id="PTHR33446:SF2">
    <property type="entry name" value="PROTEIN TONB"/>
    <property type="match status" value="1"/>
</dbReference>
<organism evidence="12 13">
    <name type="scientific">Pricia mediterranea</name>
    <dbReference type="NCBI Taxonomy" id="3076079"/>
    <lineage>
        <taxon>Bacteria</taxon>
        <taxon>Pseudomonadati</taxon>
        <taxon>Bacteroidota</taxon>
        <taxon>Flavobacteriia</taxon>
        <taxon>Flavobacteriales</taxon>
        <taxon>Flavobacteriaceae</taxon>
        <taxon>Pricia</taxon>
    </lineage>
</organism>
<evidence type="ECO:0000256" key="7">
    <source>
        <dbReference type="ARBA" id="ARBA00022927"/>
    </source>
</evidence>
<evidence type="ECO:0000256" key="4">
    <source>
        <dbReference type="ARBA" id="ARBA00022475"/>
    </source>
</evidence>
<feature type="transmembrane region" description="Helical" evidence="10">
    <location>
        <begin position="93"/>
        <end position="111"/>
    </location>
</feature>
<dbReference type="NCBIfam" id="TIGR01352">
    <property type="entry name" value="tonB_Cterm"/>
    <property type="match status" value="2"/>
</dbReference>
<feature type="domain" description="TonB C-terminal" evidence="11">
    <location>
        <begin position="561"/>
        <end position="650"/>
    </location>
</feature>
<evidence type="ECO:0000313" key="13">
    <source>
        <dbReference type="Proteomes" id="UP001250656"/>
    </source>
</evidence>
<comment type="subcellular location">
    <subcellularLocation>
        <location evidence="1">Cell inner membrane</location>
        <topology evidence="1">Single-pass membrane protein</topology>
        <orientation evidence="1">Periplasmic side</orientation>
    </subcellularLocation>
</comment>
<dbReference type="Pfam" id="PF05569">
    <property type="entry name" value="Peptidase_M56"/>
    <property type="match status" value="1"/>
</dbReference>
<dbReference type="PANTHER" id="PTHR33446">
    <property type="entry name" value="PROTEIN TONB-RELATED"/>
    <property type="match status" value="1"/>
</dbReference>
<dbReference type="EMBL" id="JAVTTP010000001">
    <property type="protein sequence ID" value="MDT7829408.1"/>
    <property type="molecule type" value="Genomic_DNA"/>
</dbReference>
<dbReference type="Pfam" id="PF03544">
    <property type="entry name" value="TonB_C"/>
    <property type="match status" value="2"/>
</dbReference>
<keyword evidence="5" id="KW-0997">Cell inner membrane</keyword>
<evidence type="ECO:0000256" key="3">
    <source>
        <dbReference type="ARBA" id="ARBA00022448"/>
    </source>
</evidence>
<evidence type="ECO:0000313" key="12">
    <source>
        <dbReference type="EMBL" id="MDT7829408.1"/>
    </source>
</evidence>
<dbReference type="Gene3D" id="3.30.1150.10">
    <property type="match status" value="2"/>
</dbReference>
<gene>
    <name evidence="12" type="ORF">RQM65_12080</name>
</gene>
<feature type="transmembrane region" description="Helical" evidence="10">
    <location>
        <begin position="263"/>
        <end position="280"/>
    </location>
</feature>